<organism evidence="1 2">
    <name type="scientific">Russula earlei</name>
    <dbReference type="NCBI Taxonomy" id="71964"/>
    <lineage>
        <taxon>Eukaryota</taxon>
        <taxon>Fungi</taxon>
        <taxon>Dikarya</taxon>
        <taxon>Basidiomycota</taxon>
        <taxon>Agaricomycotina</taxon>
        <taxon>Agaricomycetes</taxon>
        <taxon>Russulales</taxon>
        <taxon>Russulaceae</taxon>
        <taxon>Russula</taxon>
    </lineage>
</organism>
<dbReference type="EMBL" id="JAGFNK010000059">
    <property type="protein sequence ID" value="KAI9509652.1"/>
    <property type="molecule type" value="Genomic_DNA"/>
</dbReference>
<comment type="caution">
    <text evidence="1">The sequence shown here is derived from an EMBL/GenBank/DDBJ whole genome shotgun (WGS) entry which is preliminary data.</text>
</comment>
<evidence type="ECO:0000313" key="2">
    <source>
        <dbReference type="Proteomes" id="UP001207468"/>
    </source>
</evidence>
<evidence type="ECO:0000313" key="1">
    <source>
        <dbReference type="EMBL" id="KAI9509652.1"/>
    </source>
</evidence>
<accession>A0ACC0UEW1</accession>
<protein>
    <submittedName>
        <fullName evidence="1">PQ loop repeat-domain-containing protein</fullName>
    </submittedName>
</protein>
<reference evidence="1" key="1">
    <citation type="submission" date="2021-03" db="EMBL/GenBank/DDBJ databases">
        <title>Evolutionary priming and transition to the ectomycorrhizal habit in an iconic lineage of mushroom-forming fungi: is preadaptation a requirement?</title>
        <authorList>
            <consortium name="DOE Joint Genome Institute"/>
            <person name="Looney B.P."/>
            <person name="Miyauchi S."/>
            <person name="Morin E."/>
            <person name="Drula E."/>
            <person name="Courty P.E."/>
            <person name="Chicoki N."/>
            <person name="Fauchery L."/>
            <person name="Kohler A."/>
            <person name="Kuo A."/>
            <person name="LaButti K."/>
            <person name="Pangilinan J."/>
            <person name="Lipzen A."/>
            <person name="Riley R."/>
            <person name="Andreopoulos W."/>
            <person name="He G."/>
            <person name="Johnson J."/>
            <person name="Barry K.W."/>
            <person name="Grigoriev I.V."/>
            <person name="Nagy L."/>
            <person name="Hibbett D."/>
            <person name="Henrissat B."/>
            <person name="Matheny P.B."/>
            <person name="Labbe J."/>
            <person name="Martin A.F."/>
        </authorList>
    </citation>
    <scope>NUCLEOTIDE SEQUENCE</scope>
    <source>
        <strain evidence="1">BPL698</strain>
    </source>
</reference>
<dbReference type="Proteomes" id="UP001207468">
    <property type="component" value="Unassembled WGS sequence"/>
</dbReference>
<gene>
    <name evidence="1" type="ORF">F5148DRAFT_1186160</name>
</gene>
<keyword evidence="2" id="KW-1185">Reference proteome</keyword>
<sequence>MSLSDWSGFMSICFWLGAQFPQVIENARRQSVEGLALPFLANWLLGDLTNLIGCILTRQLPFQTLLASYFCVVDVALLSQYFYYRKTATPTVSAFTQPRSRAGSLAFHTSRVRAPSRYRTLSAAAANVASVAAALASQKNEPPASTYVQTRWSRRSLDGLLDNDPHRSSLVQHDDDDVDEDALAMLGDSIHSERSGRYRHVLRSKDTLPRAGHSRSGSRQGMASSTIPNSLQITSTIDDFSSLARGRSLQRTNLASIDSLGDYDWRHDEEGSQRRRSSRATRRGASLVFMGAWALFGIGTLGMPWPGRVLSSSSPATTGSLFPPPTQESPPLAAVNLVFDTPNGERITEDGRPPTRPPLERVIGRISAWTCTTLYLTSRLPQIWKNVFFVPNSLQGLSMYLFIFAFLGNFFYVVSILSSPNMRGPLVESSRYLRESMPYLLGSGGTLMFDVTIVTQSYLYRPEPRTRGPRAFSREVAAAEEEGLMRADSFEETYTSRRRLPVTAEETDSVRD</sequence>
<proteinExistence type="predicted"/>
<name>A0ACC0UEW1_9AGAM</name>